<reference evidence="2 3" key="1">
    <citation type="submission" date="2019-02" db="EMBL/GenBank/DDBJ databases">
        <title>Deep-cultivation of Planctomycetes and their phenomic and genomic characterization uncovers novel biology.</title>
        <authorList>
            <person name="Wiegand S."/>
            <person name="Jogler M."/>
            <person name="Boedeker C."/>
            <person name="Pinto D."/>
            <person name="Vollmers J."/>
            <person name="Rivas-Marin E."/>
            <person name="Kohn T."/>
            <person name="Peeters S.H."/>
            <person name="Heuer A."/>
            <person name="Rast P."/>
            <person name="Oberbeckmann S."/>
            <person name="Bunk B."/>
            <person name="Jeske O."/>
            <person name="Meyerdierks A."/>
            <person name="Storesund J.E."/>
            <person name="Kallscheuer N."/>
            <person name="Luecker S."/>
            <person name="Lage O.M."/>
            <person name="Pohl T."/>
            <person name="Merkel B.J."/>
            <person name="Hornburger P."/>
            <person name="Mueller R.-W."/>
            <person name="Bruemmer F."/>
            <person name="Labrenz M."/>
            <person name="Spormann A.M."/>
            <person name="Op den Camp H."/>
            <person name="Overmann J."/>
            <person name="Amann R."/>
            <person name="Jetten M.S.M."/>
            <person name="Mascher T."/>
            <person name="Medema M.H."/>
            <person name="Devos D.P."/>
            <person name="Kaster A.-K."/>
            <person name="Ovreas L."/>
            <person name="Rohde M."/>
            <person name="Galperin M.Y."/>
            <person name="Jogler C."/>
        </authorList>
    </citation>
    <scope>NUCLEOTIDE SEQUENCE [LARGE SCALE GENOMIC DNA]</scope>
    <source>
        <strain evidence="2 3">I41</strain>
    </source>
</reference>
<dbReference type="AlphaFoldDB" id="A0A517TYG9"/>
<accession>A0A517TYG9</accession>
<dbReference type="Pfam" id="PF13340">
    <property type="entry name" value="DUF4096"/>
    <property type="match status" value="1"/>
</dbReference>
<dbReference type="Proteomes" id="UP000317909">
    <property type="component" value="Chromosome"/>
</dbReference>
<name>A0A517TYG9_9BACT</name>
<dbReference type="PANTHER" id="PTHR30007:SF0">
    <property type="entry name" value="TRANSPOSASE"/>
    <property type="match status" value="1"/>
</dbReference>
<keyword evidence="3" id="KW-1185">Reference proteome</keyword>
<gene>
    <name evidence="2" type="ORF">I41_25840</name>
</gene>
<dbReference type="KEGG" id="llh:I41_25840"/>
<feature type="domain" description="Insertion element IS402-like" evidence="1">
    <location>
        <begin position="11"/>
        <end position="70"/>
    </location>
</feature>
<dbReference type="EMBL" id="CP036339">
    <property type="protein sequence ID" value="QDT73395.1"/>
    <property type="molecule type" value="Genomic_DNA"/>
</dbReference>
<sequence>MKTEFEHPSDVTNRQWQLIRQLLPPRKRFGRRPIHRRLIVNGILYVVRTGCQWRMLPKKFPKCQYGVRRVSAVAD</sequence>
<protein>
    <recommendedName>
        <fullName evidence="1">Insertion element IS402-like domain-containing protein</fullName>
    </recommendedName>
</protein>
<evidence type="ECO:0000313" key="2">
    <source>
        <dbReference type="EMBL" id="QDT73395.1"/>
    </source>
</evidence>
<dbReference type="InterPro" id="IPR025161">
    <property type="entry name" value="IS402-like_dom"/>
</dbReference>
<evidence type="ECO:0000313" key="3">
    <source>
        <dbReference type="Proteomes" id="UP000317909"/>
    </source>
</evidence>
<dbReference type="RefSeq" id="WP_145432992.1">
    <property type="nucleotide sequence ID" value="NZ_CP036339.1"/>
</dbReference>
<proteinExistence type="predicted"/>
<dbReference type="OrthoDB" id="212263at2"/>
<dbReference type="PANTHER" id="PTHR30007">
    <property type="entry name" value="PHP DOMAIN PROTEIN"/>
    <property type="match status" value="1"/>
</dbReference>
<evidence type="ECO:0000259" key="1">
    <source>
        <dbReference type="Pfam" id="PF13340"/>
    </source>
</evidence>
<organism evidence="2 3">
    <name type="scientific">Lacipirellula limnantheis</name>
    <dbReference type="NCBI Taxonomy" id="2528024"/>
    <lineage>
        <taxon>Bacteria</taxon>
        <taxon>Pseudomonadati</taxon>
        <taxon>Planctomycetota</taxon>
        <taxon>Planctomycetia</taxon>
        <taxon>Pirellulales</taxon>
        <taxon>Lacipirellulaceae</taxon>
        <taxon>Lacipirellula</taxon>
    </lineage>
</organism>